<dbReference type="SUPFAM" id="SSF53187">
    <property type="entry name" value="Zn-dependent exopeptidases"/>
    <property type="match status" value="1"/>
</dbReference>
<evidence type="ECO:0000259" key="3">
    <source>
        <dbReference type="Pfam" id="PF07687"/>
    </source>
</evidence>
<dbReference type="PANTHER" id="PTHR43808:SF31">
    <property type="entry name" value="N-ACETYL-L-CITRULLINE DEACETYLASE"/>
    <property type="match status" value="1"/>
</dbReference>
<dbReference type="EMBL" id="JAPNKE010000002">
    <property type="protein sequence ID" value="MCY1005705.1"/>
    <property type="molecule type" value="Genomic_DNA"/>
</dbReference>
<dbReference type="GO" id="GO:0046872">
    <property type="term" value="F:metal ion binding"/>
    <property type="evidence" value="ECO:0007669"/>
    <property type="project" value="UniProtKB-KW"/>
</dbReference>
<dbReference type="PANTHER" id="PTHR43808">
    <property type="entry name" value="ACETYLORNITHINE DEACETYLASE"/>
    <property type="match status" value="1"/>
</dbReference>
<dbReference type="GO" id="GO:0008777">
    <property type="term" value="F:acetylornithine deacetylase activity"/>
    <property type="evidence" value="ECO:0007669"/>
    <property type="project" value="TreeGrafter"/>
</dbReference>
<evidence type="ECO:0000313" key="5">
    <source>
        <dbReference type="Proteomes" id="UP001150924"/>
    </source>
</evidence>
<dbReference type="GO" id="GO:0006526">
    <property type="term" value="P:L-arginine biosynthetic process"/>
    <property type="evidence" value="ECO:0007669"/>
    <property type="project" value="TreeGrafter"/>
</dbReference>
<dbReference type="Proteomes" id="UP001150924">
    <property type="component" value="Unassembled WGS sequence"/>
</dbReference>
<keyword evidence="2" id="KW-0378">Hydrolase</keyword>
<comment type="caution">
    <text evidence="4">The sequence shown here is derived from an EMBL/GenBank/DDBJ whole genome shotgun (WGS) entry which is preliminary data.</text>
</comment>
<sequence>MGTATAAFSGTGGHASAARALRDSAVHEAVRWASLALARAGESEAAGSAGSLRGLRLNLGAVEGGLKANMIASAATVRFGVRPPPELPPAAALAELFALAPDPERVRFTPGFLAPPLPAGGPGRLADARAAAAALAERLGLPPGDPVDFWTEAALFSAAGCDVLVYGPGSIDQAHTAGEYVPLADLVEAANRYRAILS</sequence>
<dbReference type="InterPro" id="IPR036264">
    <property type="entry name" value="Bact_exopeptidase_dim_dom"/>
</dbReference>
<protein>
    <submittedName>
        <fullName evidence="4">M20/M25/M40 family metallo-hydrolase</fullName>
    </submittedName>
</protein>
<dbReference type="SUPFAM" id="SSF55031">
    <property type="entry name" value="Bacterial exopeptidase dimerisation domain"/>
    <property type="match status" value="1"/>
</dbReference>
<dbReference type="InterPro" id="IPR050072">
    <property type="entry name" value="Peptidase_M20A"/>
</dbReference>
<keyword evidence="1" id="KW-0479">Metal-binding</keyword>
<accession>A0A9X3EL46</accession>
<name>A0A9X3EL46_9BACT</name>
<evidence type="ECO:0000313" key="4">
    <source>
        <dbReference type="EMBL" id="MCY1005705.1"/>
    </source>
</evidence>
<dbReference type="AlphaFoldDB" id="A0A9X3EL46"/>
<dbReference type="Gene3D" id="3.40.630.10">
    <property type="entry name" value="Zn peptidases"/>
    <property type="match status" value="1"/>
</dbReference>
<proteinExistence type="predicted"/>
<evidence type="ECO:0000256" key="1">
    <source>
        <dbReference type="ARBA" id="ARBA00022723"/>
    </source>
</evidence>
<feature type="domain" description="Peptidase M20 dimerisation" evidence="3">
    <location>
        <begin position="5"/>
        <end position="100"/>
    </location>
</feature>
<organism evidence="4 5">
    <name type="scientific">Nannocystis pusilla</name>
    <dbReference type="NCBI Taxonomy" id="889268"/>
    <lineage>
        <taxon>Bacteria</taxon>
        <taxon>Pseudomonadati</taxon>
        <taxon>Myxococcota</taxon>
        <taxon>Polyangia</taxon>
        <taxon>Nannocystales</taxon>
        <taxon>Nannocystaceae</taxon>
        <taxon>Nannocystis</taxon>
    </lineage>
</organism>
<keyword evidence="5" id="KW-1185">Reference proteome</keyword>
<gene>
    <name evidence="4" type="ORF">OV079_09030</name>
</gene>
<reference evidence="4" key="1">
    <citation type="submission" date="2022-11" db="EMBL/GenBank/DDBJ databases">
        <title>Minimal conservation of predation-associated metabolite biosynthetic gene clusters underscores biosynthetic potential of Myxococcota including descriptions for ten novel species: Archangium lansinium sp. nov., Myxococcus landrumus sp. nov., Nannocystis bai.</title>
        <authorList>
            <person name="Ahearne A."/>
            <person name="Stevens C."/>
            <person name="Phillips K."/>
        </authorList>
    </citation>
    <scope>NUCLEOTIDE SEQUENCE</scope>
    <source>
        <strain evidence="4">Na p29</strain>
    </source>
</reference>
<evidence type="ECO:0000256" key="2">
    <source>
        <dbReference type="ARBA" id="ARBA00022801"/>
    </source>
</evidence>
<dbReference type="Pfam" id="PF07687">
    <property type="entry name" value="M20_dimer"/>
    <property type="match status" value="1"/>
</dbReference>
<dbReference type="Gene3D" id="3.30.70.360">
    <property type="match status" value="1"/>
</dbReference>
<dbReference type="InterPro" id="IPR011650">
    <property type="entry name" value="Peptidase_M20_dimer"/>
</dbReference>